<dbReference type="PANTHER" id="PTHR46707:SF1">
    <property type="entry name" value="COEXPRESSED WITH POLYCYSTINS-RELATED"/>
    <property type="match status" value="1"/>
</dbReference>
<gene>
    <name evidence="3" type="ORF">PENTCL1PPCAC_25401</name>
</gene>
<evidence type="ECO:0000313" key="4">
    <source>
        <dbReference type="Proteomes" id="UP001432027"/>
    </source>
</evidence>
<dbReference type="InterPro" id="IPR003582">
    <property type="entry name" value="ShKT_dom"/>
</dbReference>
<sequence length="103" mass="10626">MSDKPSCVSWVRNGFCNNMAYTLAMRQVSCGIACGLCTSGGQPISPGVCAADANAKCAKWAANGFCTNAAYSEQTRQAYCCKTCALAPLKPTPAPSGSQSTMA</sequence>
<proteinExistence type="predicted"/>
<evidence type="ECO:0000259" key="2">
    <source>
        <dbReference type="PROSITE" id="PS51670"/>
    </source>
</evidence>
<dbReference type="Gene3D" id="1.10.10.1940">
    <property type="match status" value="2"/>
</dbReference>
<evidence type="ECO:0000313" key="3">
    <source>
        <dbReference type="EMBL" id="GMT03227.1"/>
    </source>
</evidence>
<dbReference type="PANTHER" id="PTHR46707">
    <property type="entry name" value="PROTEIN CBG07468"/>
    <property type="match status" value="1"/>
</dbReference>
<feature type="non-terminal residue" evidence="3">
    <location>
        <position position="103"/>
    </location>
</feature>
<evidence type="ECO:0000256" key="1">
    <source>
        <dbReference type="PROSITE-ProRule" id="PRU01005"/>
    </source>
</evidence>
<dbReference type="Proteomes" id="UP001432027">
    <property type="component" value="Unassembled WGS sequence"/>
</dbReference>
<reference evidence="3" key="1">
    <citation type="submission" date="2023-10" db="EMBL/GenBank/DDBJ databases">
        <title>Genome assembly of Pristionchus species.</title>
        <authorList>
            <person name="Yoshida K."/>
            <person name="Sommer R.J."/>
        </authorList>
    </citation>
    <scope>NUCLEOTIDE SEQUENCE</scope>
    <source>
        <strain evidence="3">RS0144</strain>
    </source>
</reference>
<organism evidence="3 4">
    <name type="scientific">Pristionchus entomophagus</name>
    <dbReference type="NCBI Taxonomy" id="358040"/>
    <lineage>
        <taxon>Eukaryota</taxon>
        <taxon>Metazoa</taxon>
        <taxon>Ecdysozoa</taxon>
        <taxon>Nematoda</taxon>
        <taxon>Chromadorea</taxon>
        <taxon>Rhabditida</taxon>
        <taxon>Rhabditina</taxon>
        <taxon>Diplogasteromorpha</taxon>
        <taxon>Diplogasteroidea</taxon>
        <taxon>Neodiplogasteridae</taxon>
        <taxon>Pristionchus</taxon>
    </lineage>
</organism>
<dbReference type="Pfam" id="PF01549">
    <property type="entry name" value="ShK"/>
    <property type="match status" value="2"/>
</dbReference>
<name>A0AAV5U9I8_9BILA</name>
<comment type="caution">
    <text evidence="1">Lacks conserved residue(s) required for the propagation of feature annotation.</text>
</comment>
<accession>A0AAV5U9I8</accession>
<protein>
    <recommendedName>
        <fullName evidence="2">ShKT domain-containing protein</fullName>
    </recommendedName>
</protein>
<dbReference type="EMBL" id="BTSX01000006">
    <property type="protein sequence ID" value="GMT03227.1"/>
    <property type="molecule type" value="Genomic_DNA"/>
</dbReference>
<dbReference type="AlphaFoldDB" id="A0AAV5U9I8"/>
<comment type="caution">
    <text evidence="3">The sequence shown here is derived from an EMBL/GenBank/DDBJ whole genome shotgun (WGS) entry which is preliminary data.</text>
</comment>
<dbReference type="PROSITE" id="PS51670">
    <property type="entry name" value="SHKT"/>
    <property type="match status" value="1"/>
</dbReference>
<keyword evidence="4" id="KW-1185">Reference proteome</keyword>
<feature type="domain" description="ShKT" evidence="2">
    <location>
        <begin position="1"/>
        <end position="37"/>
    </location>
</feature>
<dbReference type="SMART" id="SM00254">
    <property type="entry name" value="ShKT"/>
    <property type="match status" value="2"/>
</dbReference>